<evidence type="ECO:0000313" key="2">
    <source>
        <dbReference type="Proteomes" id="UP000029492"/>
    </source>
</evidence>
<name>A0A089Q4F5_9HYPH</name>
<dbReference type="AlphaFoldDB" id="A0A089Q4F5"/>
<dbReference type="eggNOG" id="COG5662">
    <property type="taxonomic scope" value="Bacteria"/>
</dbReference>
<accession>A0A089Q4F5</accession>
<reference evidence="1 2" key="1">
    <citation type="journal article" date="2014" name="PLoS ONE">
        <title>Genome Information of Methylobacterium oryzae, a Plant-Probiotic Methylotroph in the Phyllosphere.</title>
        <authorList>
            <person name="Kwak M.J."/>
            <person name="Jeong H."/>
            <person name="Madhaiyan M."/>
            <person name="Lee Y."/>
            <person name="Sa T.M."/>
            <person name="Oh T.K."/>
            <person name="Kim J.F."/>
        </authorList>
    </citation>
    <scope>NUCLEOTIDE SEQUENCE [LARGE SCALE GENOMIC DNA]</scope>
    <source>
        <strain evidence="1 2">CBMB20</strain>
    </source>
</reference>
<organism evidence="1 2">
    <name type="scientific">Methylobacterium oryzae CBMB20</name>
    <dbReference type="NCBI Taxonomy" id="693986"/>
    <lineage>
        <taxon>Bacteria</taxon>
        <taxon>Pseudomonadati</taxon>
        <taxon>Pseudomonadota</taxon>
        <taxon>Alphaproteobacteria</taxon>
        <taxon>Hyphomicrobiales</taxon>
        <taxon>Methylobacteriaceae</taxon>
        <taxon>Methylobacterium</taxon>
    </lineage>
</organism>
<dbReference type="KEGG" id="mor:MOC_1639"/>
<dbReference type="Proteomes" id="UP000029492">
    <property type="component" value="Chromosome"/>
</dbReference>
<dbReference type="RefSeq" id="WP_043756458.1">
    <property type="nucleotide sequence ID" value="NZ_CP003811.1"/>
</dbReference>
<keyword evidence="1" id="KW-0472">Membrane</keyword>
<keyword evidence="1" id="KW-0812">Transmembrane</keyword>
<sequence>MTASDPRPIGEDDLHAFVDGRLDPGRRAGVEAWLAAHPEAAARVAADREVRDRLRARLAPVAEEPIPARLRIANLATPHRMRIPRWWTNAAAAALLLALGGASGWVGRGAVPGPGAPAEPMTQAAVSAFRTYVVEAAHPVEVRADGSSDLVQWLTARLGRPVTVPDLRTQGFRLMGGRLLPAGDEPAAMLMYDDDRGTRLTLYSRAGPSGGRGVFRYARADDVAAFSWIDAGMSYVVTARTDEARLLRVAQAVDAQVSGQREGAR</sequence>
<evidence type="ECO:0000313" key="1">
    <source>
        <dbReference type="EMBL" id="AIQ89394.1"/>
    </source>
</evidence>
<dbReference type="STRING" id="693986.MOC_1639"/>
<protein>
    <submittedName>
        <fullName evidence="1">Transmembrane anti-sigma factor</fullName>
    </submittedName>
</protein>
<dbReference type="EMBL" id="CP003811">
    <property type="protein sequence ID" value="AIQ89394.1"/>
    <property type="molecule type" value="Genomic_DNA"/>
</dbReference>
<keyword evidence="2" id="KW-1185">Reference proteome</keyword>
<proteinExistence type="predicted"/>
<dbReference type="HOGENOM" id="CLU_083880_0_0_5"/>
<gene>
    <name evidence="1" type="ORF">MOC_1639</name>
</gene>